<evidence type="ECO:0000313" key="3">
    <source>
        <dbReference type="Proteomes" id="UP000006732"/>
    </source>
</evidence>
<organism evidence="2 3">
    <name type="scientific">Pelobacter propionicus (strain DSM 2379 / NBRC 103807 / OttBd1)</name>
    <dbReference type="NCBI Taxonomy" id="338966"/>
    <lineage>
        <taxon>Bacteria</taxon>
        <taxon>Pseudomonadati</taxon>
        <taxon>Thermodesulfobacteriota</taxon>
        <taxon>Desulfuromonadia</taxon>
        <taxon>Desulfuromonadales</taxon>
        <taxon>Desulfuromonadaceae</taxon>
        <taxon>Pelobacter</taxon>
    </lineage>
</organism>
<sequence length="86" mass="9538">MPHLFFRKKYQKIPWAESAPAMAAGPVLEVQGGLYCLVQPRPSGERIQPEDQPDQQQFVVDPPRLFGAGGPNGHHSQEEEDGRGVM</sequence>
<protein>
    <submittedName>
        <fullName evidence="2">Uncharacterized protein</fullName>
    </submittedName>
</protein>
<feature type="region of interest" description="Disordered" evidence="1">
    <location>
        <begin position="41"/>
        <end position="86"/>
    </location>
</feature>
<reference evidence="2 3" key="1">
    <citation type="submission" date="2006-10" db="EMBL/GenBank/DDBJ databases">
        <title>Complete sequence of chromosome of Pelobacter propionicus DSM 2379.</title>
        <authorList>
            <consortium name="US DOE Joint Genome Institute"/>
            <person name="Copeland A."/>
            <person name="Lucas S."/>
            <person name="Lapidus A."/>
            <person name="Barry K."/>
            <person name="Detter J.C."/>
            <person name="Glavina del Rio T."/>
            <person name="Hammon N."/>
            <person name="Israni S."/>
            <person name="Dalin E."/>
            <person name="Tice H."/>
            <person name="Pitluck S."/>
            <person name="Saunders E."/>
            <person name="Brettin T."/>
            <person name="Bruce D."/>
            <person name="Han C."/>
            <person name="Tapia R."/>
            <person name="Schmutz J."/>
            <person name="Larimer F."/>
            <person name="Land M."/>
            <person name="Hauser L."/>
            <person name="Kyrpides N."/>
            <person name="Kim E."/>
            <person name="Lovley D."/>
            <person name="Richardson P."/>
        </authorList>
    </citation>
    <scope>NUCLEOTIDE SEQUENCE [LARGE SCALE GENOMIC DNA]</scope>
    <source>
        <strain evidence="3">DSM 2379 / NBRC 103807 / OttBd1</strain>
    </source>
</reference>
<name>A1AN16_PELPD</name>
<evidence type="ECO:0000313" key="2">
    <source>
        <dbReference type="EMBL" id="ABK98736.1"/>
    </source>
</evidence>
<dbReference type="EMBL" id="CP000482">
    <property type="protein sequence ID" value="ABK98736.1"/>
    <property type="molecule type" value="Genomic_DNA"/>
</dbReference>
<accession>A1AN16</accession>
<feature type="compositionally biased region" description="Low complexity" evidence="1">
    <location>
        <begin position="54"/>
        <end position="63"/>
    </location>
</feature>
<dbReference type="HOGENOM" id="CLU_2495116_0_0_7"/>
<evidence type="ECO:0000256" key="1">
    <source>
        <dbReference type="SAM" id="MobiDB-lite"/>
    </source>
</evidence>
<dbReference type="Proteomes" id="UP000006732">
    <property type="component" value="Chromosome"/>
</dbReference>
<keyword evidence="3" id="KW-1185">Reference proteome</keyword>
<dbReference type="KEGG" id="ppd:Ppro_1112"/>
<dbReference type="AlphaFoldDB" id="A1AN16"/>
<proteinExistence type="predicted"/>
<gene>
    <name evidence="2" type="ordered locus">Ppro_1112</name>
</gene>